<sequence length="138" mass="16369">MMNAINMKHDISYHLKENRFILYLDITNHSGEERKFYFSNETGRLARNGIRLFDAKDAEIEIYERAFMSPAYNAEPVSENRLPPNETQRFEFPAKVFEEDGEQILSFKGISFRIPRNEKFYITFEFSRILSNKLEVVV</sequence>
<dbReference type="STRING" id="445960.SAMN05421542_2673"/>
<dbReference type="Proteomes" id="UP000199426">
    <property type="component" value="Unassembled WGS sequence"/>
</dbReference>
<evidence type="ECO:0000313" key="4">
    <source>
        <dbReference type="Proteomes" id="UP000251670"/>
    </source>
</evidence>
<dbReference type="AlphaFoldDB" id="A0A2X2VM44"/>
<accession>A0A2X2VM44</accession>
<keyword evidence="3" id="KW-1185">Reference proteome</keyword>
<protein>
    <submittedName>
        <fullName evidence="2">Uncharacterized protein</fullName>
    </submittedName>
</protein>
<evidence type="ECO:0000313" key="3">
    <source>
        <dbReference type="Proteomes" id="UP000199426"/>
    </source>
</evidence>
<evidence type="ECO:0000313" key="1">
    <source>
        <dbReference type="EMBL" id="SDJ10935.1"/>
    </source>
</evidence>
<dbReference type="Proteomes" id="UP000251670">
    <property type="component" value="Unassembled WGS sequence"/>
</dbReference>
<gene>
    <name evidence="2" type="ORF">NCTC13492_01490</name>
    <name evidence="1" type="ORF">SAMN05421542_2673</name>
</gene>
<name>A0A2X2VM44_CHRJE</name>
<reference evidence="2 4" key="2">
    <citation type="submission" date="2018-06" db="EMBL/GenBank/DDBJ databases">
        <authorList>
            <consortium name="Pathogen Informatics"/>
            <person name="Doyle S."/>
        </authorList>
    </citation>
    <scope>NUCLEOTIDE SEQUENCE [LARGE SCALE GENOMIC DNA]</scope>
    <source>
        <strain evidence="2 4">NCTC13492</strain>
    </source>
</reference>
<organism evidence="2 4">
    <name type="scientific">Chryseobacterium jejuense</name>
    <dbReference type="NCBI Taxonomy" id="445960"/>
    <lineage>
        <taxon>Bacteria</taxon>
        <taxon>Pseudomonadati</taxon>
        <taxon>Bacteroidota</taxon>
        <taxon>Flavobacteriia</taxon>
        <taxon>Flavobacteriales</taxon>
        <taxon>Weeksellaceae</taxon>
        <taxon>Chryseobacterium group</taxon>
        <taxon>Chryseobacterium</taxon>
    </lineage>
</organism>
<reference evidence="1 3" key="1">
    <citation type="submission" date="2016-10" db="EMBL/GenBank/DDBJ databases">
        <authorList>
            <person name="Varghese N."/>
            <person name="Submissions S."/>
        </authorList>
    </citation>
    <scope>NUCLEOTIDE SEQUENCE [LARGE SCALE GENOMIC DNA]</scope>
    <source>
        <strain evidence="1 3">DSM 19299</strain>
    </source>
</reference>
<evidence type="ECO:0000313" key="2">
    <source>
        <dbReference type="EMBL" id="SQB27907.1"/>
    </source>
</evidence>
<proteinExistence type="predicted"/>
<dbReference type="EMBL" id="UAWB01000002">
    <property type="protein sequence ID" value="SQB27907.1"/>
    <property type="molecule type" value="Genomic_DNA"/>
</dbReference>
<dbReference type="EMBL" id="FNEG01000004">
    <property type="protein sequence ID" value="SDJ10935.1"/>
    <property type="molecule type" value="Genomic_DNA"/>
</dbReference>